<gene>
    <name evidence="1" type="ORF">TNCV_3728101</name>
</gene>
<accession>A0A8X6R768</accession>
<evidence type="ECO:0000313" key="1">
    <source>
        <dbReference type="EMBL" id="GFX86541.1"/>
    </source>
</evidence>
<protein>
    <submittedName>
        <fullName evidence="1">Uncharacterized protein</fullName>
    </submittedName>
</protein>
<proteinExistence type="predicted"/>
<sequence>MSQFCKTSGGKRVDHSKAGSIERRAKIAALAFQSPAQQWITNVNKVKLLQKKYLSRAIMTWKNAPDVSGHNTDGKKKSLSGYHHHSRRFYAEDYLQVLLL</sequence>
<keyword evidence="2" id="KW-1185">Reference proteome</keyword>
<reference evidence="1" key="1">
    <citation type="submission" date="2020-08" db="EMBL/GenBank/DDBJ databases">
        <title>Multicomponent nature underlies the extraordinary mechanical properties of spider dragline silk.</title>
        <authorList>
            <person name="Kono N."/>
            <person name="Nakamura H."/>
            <person name="Mori M."/>
            <person name="Yoshida Y."/>
            <person name="Ohtoshi R."/>
            <person name="Malay A.D."/>
            <person name="Moran D.A.P."/>
            <person name="Tomita M."/>
            <person name="Numata K."/>
            <person name="Arakawa K."/>
        </authorList>
    </citation>
    <scope>NUCLEOTIDE SEQUENCE</scope>
</reference>
<dbReference type="Proteomes" id="UP000887159">
    <property type="component" value="Unassembled WGS sequence"/>
</dbReference>
<dbReference type="EMBL" id="BMAU01021010">
    <property type="protein sequence ID" value="GFX86541.1"/>
    <property type="molecule type" value="Genomic_DNA"/>
</dbReference>
<name>A0A8X6R768_TRICX</name>
<organism evidence="1 2">
    <name type="scientific">Trichonephila clavipes</name>
    <name type="common">Golden silk orbweaver</name>
    <name type="synonym">Nephila clavipes</name>
    <dbReference type="NCBI Taxonomy" id="2585209"/>
    <lineage>
        <taxon>Eukaryota</taxon>
        <taxon>Metazoa</taxon>
        <taxon>Ecdysozoa</taxon>
        <taxon>Arthropoda</taxon>
        <taxon>Chelicerata</taxon>
        <taxon>Arachnida</taxon>
        <taxon>Araneae</taxon>
        <taxon>Araneomorphae</taxon>
        <taxon>Entelegynae</taxon>
        <taxon>Araneoidea</taxon>
        <taxon>Nephilidae</taxon>
        <taxon>Trichonephila</taxon>
    </lineage>
</organism>
<dbReference type="AlphaFoldDB" id="A0A8X6R768"/>
<evidence type="ECO:0000313" key="2">
    <source>
        <dbReference type="Proteomes" id="UP000887159"/>
    </source>
</evidence>
<comment type="caution">
    <text evidence="1">The sequence shown here is derived from an EMBL/GenBank/DDBJ whole genome shotgun (WGS) entry which is preliminary data.</text>
</comment>